<accession>A0A0F9APT7</accession>
<proteinExistence type="predicted"/>
<dbReference type="AlphaFoldDB" id="A0A0F9APT7"/>
<dbReference type="EMBL" id="LAZR01041656">
    <property type="protein sequence ID" value="KKL11430.1"/>
    <property type="molecule type" value="Genomic_DNA"/>
</dbReference>
<comment type="caution">
    <text evidence="1">The sequence shown here is derived from an EMBL/GenBank/DDBJ whole genome shotgun (WGS) entry which is preliminary data.</text>
</comment>
<reference evidence="1" key="1">
    <citation type="journal article" date="2015" name="Nature">
        <title>Complex archaea that bridge the gap between prokaryotes and eukaryotes.</title>
        <authorList>
            <person name="Spang A."/>
            <person name="Saw J.H."/>
            <person name="Jorgensen S.L."/>
            <person name="Zaremba-Niedzwiedzka K."/>
            <person name="Martijn J."/>
            <person name="Lind A.E."/>
            <person name="van Eijk R."/>
            <person name="Schleper C."/>
            <person name="Guy L."/>
            <person name="Ettema T.J."/>
        </authorList>
    </citation>
    <scope>NUCLEOTIDE SEQUENCE</scope>
</reference>
<evidence type="ECO:0000313" key="1">
    <source>
        <dbReference type="EMBL" id="KKL11430.1"/>
    </source>
</evidence>
<sequence length="69" mass="8215">MPGLVPVFEEREAAIFAHYNWTEWRLLDWDEQAAIVGHYRIHRQVEIHQNDVIAHEMRKKTPKTPPGVR</sequence>
<name>A0A0F9APT7_9ZZZZ</name>
<organism evidence="1">
    <name type="scientific">marine sediment metagenome</name>
    <dbReference type="NCBI Taxonomy" id="412755"/>
    <lineage>
        <taxon>unclassified sequences</taxon>
        <taxon>metagenomes</taxon>
        <taxon>ecological metagenomes</taxon>
    </lineage>
</organism>
<gene>
    <name evidence="1" type="ORF">LCGC14_2545900</name>
</gene>
<protein>
    <submittedName>
        <fullName evidence="1">Uncharacterized protein</fullName>
    </submittedName>
</protein>